<organism evidence="1 2">
    <name type="scientific">Anopheles maculatus</name>
    <dbReference type="NCBI Taxonomy" id="74869"/>
    <lineage>
        <taxon>Eukaryota</taxon>
        <taxon>Metazoa</taxon>
        <taxon>Ecdysozoa</taxon>
        <taxon>Arthropoda</taxon>
        <taxon>Hexapoda</taxon>
        <taxon>Insecta</taxon>
        <taxon>Pterygota</taxon>
        <taxon>Neoptera</taxon>
        <taxon>Endopterygota</taxon>
        <taxon>Diptera</taxon>
        <taxon>Nematocera</taxon>
        <taxon>Culicoidea</taxon>
        <taxon>Culicidae</taxon>
        <taxon>Anophelinae</taxon>
        <taxon>Anopheles</taxon>
        <taxon>Anopheles maculatus group</taxon>
    </lineage>
</organism>
<dbReference type="Proteomes" id="UP000075901">
    <property type="component" value="Unassembled WGS sequence"/>
</dbReference>
<dbReference type="EnsemblMetazoa" id="AMAM015167-RA">
    <property type="protein sequence ID" value="AMAM015167-PA"/>
    <property type="gene ID" value="AMAM015167"/>
</dbReference>
<accession>A0A182SX19</accession>
<evidence type="ECO:0000313" key="1">
    <source>
        <dbReference type="EnsemblMetazoa" id="AMAM015167-PA"/>
    </source>
</evidence>
<evidence type="ECO:0000313" key="2">
    <source>
        <dbReference type="Proteomes" id="UP000075901"/>
    </source>
</evidence>
<sequence length="95" mass="10789">VFFIAGRVFRAAGLTHRTYTICIGWFYVIIIHWTTSKTLTLPIMATSRNTIPKSHQAEDINVAPGSKRLCTHPEAKWEEIIKGFSLEAGWTISQR</sequence>
<keyword evidence="2" id="KW-1185">Reference proteome</keyword>
<reference evidence="2" key="1">
    <citation type="submission" date="2013-09" db="EMBL/GenBank/DDBJ databases">
        <title>The Genome Sequence of Anopheles maculatus species B.</title>
        <authorList>
            <consortium name="The Broad Institute Genomics Platform"/>
            <person name="Neafsey D.E."/>
            <person name="Besansky N."/>
            <person name="Howell P."/>
            <person name="Walton C."/>
            <person name="Young S.K."/>
            <person name="Zeng Q."/>
            <person name="Gargeya S."/>
            <person name="Fitzgerald M."/>
            <person name="Haas B."/>
            <person name="Abouelleil A."/>
            <person name="Allen A.W."/>
            <person name="Alvarado L."/>
            <person name="Arachchi H.M."/>
            <person name="Berlin A.M."/>
            <person name="Chapman S.B."/>
            <person name="Gainer-Dewar J."/>
            <person name="Goldberg J."/>
            <person name="Griggs A."/>
            <person name="Gujja S."/>
            <person name="Hansen M."/>
            <person name="Howarth C."/>
            <person name="Imamovic A."/>
            <person name="Ireland A."/>
            <person name="Larimer J."/>
            <person name="McCowan C."/>
            <person name="Murphy C."/>
            <person name="Pearson M."/>
            <person name="Poon T.W."/>
            <person name="Priest M."/>
            <person name="Roberts A."/>
            <person name="Saif S."/>
            <person name="Shea T."/>
            <person name="Sisk P."/>
            <person name="Sykes S."/>
            <person name="Wortman J."/>
            <person name="Nusbaum C."/>
            <person name="Birren B."/>
        </authorList>
    </citation>
    <scope>NUCLEOTIDE SEQUENCE [LARGE SCALE GENOMIC DNA]</scope>
    <source>
        <strain evidence="2">maculatus3</strain>
    </source>
</reference>
<dbReference type="VEuPathDB" id="VectorBase:AMAM015167"/>
<reference evidence="1" key="2">
    <citation type="submission" date="2020-05" db="UniProtKB">
        <authorList>
            <consortium name="EnsemblMetazoa"/>
        </authorList>
    </citation>
    <scope>IDENTIFICATION</scope>
    <source>
        <strain evidence="1">maculatus3</strain>
    </source>
</reference>
<proteinExistence type="predicted"/>
<dbReference type="AlphaFoldDB" id="A0A182SX19"/>
<name>A0A182SX19_9DIPT</name>
<protein>
    <submittedName>
        <fullName evidence="1">Uncharacterized protein</fullName>
    </submittedName>
</protein>